<dbReference type="PROSITE" id="PS00109">
    <property type="entry name" value="PROTEIN_KINASE_TYR"/>
    <property type="match status" value="1"/>
</dbReference>
<proteinExistence type="predicted"/>
<dbReference type="InterPro" id="IPR011009">
    <property type="entry name" value="Kinase-like_dom_sf"/>
</dbReference>
<evidence type="ECO:0000256" key="2">
    <source>
        <dbReference type="ARBA" id="ARBA00022840"/>
    </source>
</evidence>
<dbReference type="InParanoid" id="E4XXG7"/>
<evidence type="ECO:0000313" key="4">
    <source>
        <dbReference type="EMBL" id="CBY14361.1"/>
    </source>
</evidence>
<evidence type="ECO:0000259" key="3">
    <source>
        <dbReference type="PROSITE" id="PS50011"/>
    </source>
</evidence>
<keyword evidence="1" id="KW-0547">Nucleotide-binding</keyword>
<accession>E4XXG7</accession>
<dbReference type="GO" id="GO:0004672">
    <property type="term" value="F:protein kinase activity"/>
    <property type="evidence" value="ECO:0007669"/>
    <property type="project" value="InterPro"/>
</dbReference>
<dbReference type="PRINTS" id="PR00109">
    <property type="entry name" value="TYRKINASE"/>
</dbReference>
<dbReference type="InterPro" id="IPR001245">
    <property type="entry name" value="Ser-Thr/Tyr_kinase_cat_dom"/>
</dbReference>
<dbReference type="SUPFAM" id="SSF56112">
    <property type="entry name" value="Protein kinase-like (PK-like)"/>
    <property type="match status" value="1"/>
</dbReference>
<dbReference type="OrthoDB" id="5862519at2759"/>
<gene>
    <name evidence="4" type="ORF">GSOID_T00007355001</name>
</gene>
<feature type="domain" description="Protein kinase" evidence="3">
    <location>
        <begin position="1"/>
        <end position="176"/>
    </location>
</feature>
<keyword evidence="5" id="KW-1185">Reference proteome</keyword>
<evidence type="ECO:0000256" key="1">
    <source>
        <dbReference type="ARBA" id="ARBA00022741"/>
    </source>
</evidence>
<reference evidence="4" key="1">
    <citation type="journal article" date="2010" name="Science">
        <title>Plasticity of animal genome architecture unmasked by rapid evolution of a pelagic tunicate.</title>
        <authorList>
            <person name="Denoeud F."/>
            <person name="Henriet S."/>
            <person name="Mungpakdee S."/>
            <person name="Aury J.M."/>
            <person name="Da Silva C."/>
            <person name="Brinkmann H."/>
            <person name="Mikhaleva J."/>
            <person name="Olsen L.C."/>
            <person name="Jubin C."/>
            <person name="Canestro C."/>
            <person name="Bouquet J.M."/>
            <person name="Danks G."/>
            <person name="Poulain J."/>
            <person name="Campsteijn C."/>
            <person name="Adamski M."/>
            <person name="Cross I."/>
            <person name="Yadetie F."/>
            <person name="Muffato M."/>
            <person name="Louis A."/>
            <person name="Butcher S."/>
            <person name="Tsagkogeorga G."/>
            <person name="Konrad A."/>
            <person name="Singh S."/>
            <person name="Jensen M.F."/>
            <person name="Cong E.H."/>
            <person name="Eikeseth-Otteraa H."/>
            <person name="Noel B."/>
            <person name="Anthouard V."/>
            <person name="Porcel B.M."/>
            <person name="Kachouri-Lafond R."/>
            <person name="Nishino A."/>
            <person name="Ugolini M."/>
            <person name="Chourrout P."/>
            <person name="Nishida H."/>
            <person name="Aasland R."/>
            <person name="Huzurbazar S."/>
            <person name="Westhof E."/>
            <person name="Delsuc F."/>
            <person name="Lehrach H."/>
            <person name="Reinhardt R."/>
            <person name="Weissenbach J."/>
            <person name="Roy S.W."/>
            <person name="Artiguenave F."/>
            <person name="Postlethwait J.H."/>
            <person name="Manak J.R."/>
            <person name="Thompson E.M."/>
            <person name="Jaillon O."/>
            <person name="Du Pasquier L."/>
            <person name="Boudinot P."/>
            <person name="Liberles D.A."/>
            <person name="Volff J.N."/>
            <person name="Philippe H."/>
            <person name="Lenhard B."/>
            <person name="Roest Crollius H."/>
            <person name="Wincker P."/>
            <person name="Chourrout D."/>
        </authorList>
    </citation>
    <scope>NUCLEOTIDE SEQUENCE [LARGE SCALE GENOMIC DNA]</scope>
</reference>
<sequence>MHLFPKGDLSKYQTNGNGLSRSFKLDAIKDILNGMKFIHAKNIWHLDLAARNCLVTDDNRIKISDFGNATYSSRHKIELPAKVNYRWMPPEVLRKQKITSKTDVWSFGVVIHEICYAGKLPWPNLPILEDLPRAAEIMETEELLETVAVPEIDKLMKNCLKNYKRRPAFSQLNIYAK</sequence>
<evidence type="ECO:0000313" key="5">
    <source>
        <dbReference type="Proteomes" id="UP000001307"/>
    </source>
</evidence>
<dbReference type="PANTHER" id="PTHR24418">
    <property type="entry name" value="TYROSINE-PROTEIN KINASE"/>
    <property type="match status" value="1"/>
</dbReference>
<dbReference type="InterPro" id="IPR008266">
    <property type="entry name" value="Tyr_kinase_AS"/>
</dbReference>
<dbReference type="Proteomes" id="UP000001307">
    <property type="component" value="Unassembled WGS sequence"/>
</dbReference>
<dbReference type="AlphaFoldDB" id="E4XXG7"/>
<dbReference type="EMBL" id="FN653278">
    <property type="protein sequence ID" value="CBY14361.1"/>
    <property type="molecule type" value="Genomic_DNA"/>
</dbReference>
<dbReference type="GO" id="GO:0005524">
    <property type="term" value="F:ATP binding"/>
    <property type="evidence" value="ECO:0007669"/>
    <property type="project" value="UniProtKB-KW"/>
</dbReference>
<dbReference type="InterPro" id="IPR050198">
    <property type="entry name" value="Non-receptor_tyrosine_kinases"/>
</dbReference>
<organism evidence="4">
    <name type="scientific">Oikopleura dioica</name>
    <name type="common">Tunicate</name>
    <dbReference type="NCBI Taxonomy" id="34765"/>
    <lineage>
        <taxon>Eukaryota</taxon>
        <taxon>Metazoa</taxon>
        <taxon>Chordata</taxon>
        <taxon>Tunicata</taxon>
        <taxon>Appendicularia</taxon>
        <taxon>Copelata</taxon>
        <taxon>Oikopleuridae</taxon>
        <taxon>Oikopleura</taxon>
    </lineage>
</organism>
<name>E4XXG7_OIKDI</name>
<keyword evidence="2" id="KW-0067">ATP-binding</keyword>
<dbReference type="Gene3D" id="1.10.510.10">
    <property type="entry name" value="Transferase(Phosphotransferase) domain 1"/>
    <property type="match status" value="1"/>
</dbReference>
<dbReference type="Pfam" id="PF07714">
    <property type="entry name" value="PK_Tyr_Ser-Thr"/>
    <property type="match status" value="1"/>
</dbReference>
<dbReference type="InterPro" id="IPR000719">
    <property type="entry name" value="Prot_kinase_dom"/>
</dbReference>
<dbReference type="PROSITE" id="PS50011">
    <property type="entry name" value="PROTEIN_KINASE_DOM"/>
    <property type="match status" value="1"/>
</dbReference>
<protein>
    <recommendedName>
        <fullName evidence="3">Protein kinase domain-containing protein</fullName>
    </recommendedName>
</protein>